<reference evidence="1 2" key="1">
    <citation type="journal article" date="2023" name="Nucleic Acids Res.">
        <title>The hologenome of Daphnia magna reveals possible DNA methylation and microbiome-mediated evolution of the host genome.</title>
        <authorList>
            <person name="Chaturvedi A."/>
            <person name="Li X."/>
            <person name="Dhandapani V."/>
            <person name="Marshall H."/>
            <person name="Kissane S."/>
            <person name="Cuenca-Cambronero M."/>
            <person name="Asole G."/>
            <person name="Calvet F."/>
            <person name="Ruiz-Romero M."/>
            <person name="Marangio P."/>
            <person name="Guigo R."/>
            <person name="Rago D."/>
            <person name="Mirbahai L."/>
            <person name="Eastwood N."/>
            <person name="Colbourne J.K."/>
            <person name="Zhou J."/>
            <person name="Mallon E."/>
            <person name="Orsini L."/>
        </authorList>
    </citation>
    <scope>NUCLEOTIDE SEQUENCE [LARGE SCALE GENOMIC DNA]</scope>
    <source>
        <strain evidence="1">LRV0_1</strain>
    </source>
</reference>
<evidence type="ECO:0000313" key="1">
    <source>
        <dbReference type="EMBL" id="KAK4018715.1"/>
    </source>
</evidence>
<keyword evidence="2" id="KW-1185">Reference proteome</keyword>
<protein>
    <submittedName>
        <fullName evidence="1">Uncharacterized protein</fullName>
    </submittedName>
</protein>
<dbReference type="EMBL" id="JAOYFB010000036">
    <property type="protein sequence ID" value="KAK4018715.1"/>
    <property type="molecule type" value="Genomic_DNA"/>
</dbReference>
<accession>A0ABR0A1A1</accession>
<sequence>MAVDSTAIRQCARSAVCNSARKTSFTVFFSTQHSTIMVGSHVLVYIRSAFIIQHLRHYCHQLFTV</sequence>
<name>A0ABR0A1A1_9CRUS</name>
<evidence type="ECO:0000313" key="2">
    <source>
        <dbReference type="Proteomes" id="UP001234178"/>
    </source>
</evidence>
<comment type="caution">
    <text evidence="1">The sequence shown here is derived from an EMBL/GenBank/DDBJ whole genome shotgun (WGS) entry which is preliminary data.</text>
</comment>
<organism evidence="1 2">
    <name type="scientific">Daphnia magna</name>
    <dbReference type="NCBI Taxonomy" id="35525"/>
    <lineage>
        <taxon>Eukaryota</taxon>
        <taxon>Metazoa</taxon>
        <taxon>Ecdysozoa</taxon>
        <taxon>Arthropoda</taxon>
        <taxon>Crustacea</taxon>
        <taxon>Branchiopoda</taxon>
        <taxon>Diplostraca</taxon>
        <taxon>Cladocera</taxon>
        <taxon>Anomopoda</taxon>
        <taxon>Daphniidae</taxon>
        <taxon>Daphnia</taxon>
    </lineage>
</organism>
<gene>
    <name evidence="1" type="ORF">OUZ56_000760</name>
</gene>
<proteinExistence type="predicted"/>
<dbReference type="Proteomes" id="UP001234178">
    <property type="component" value="Unassembled WGS sequence"/>
</dbReference>